<keyword evidence="2" id="KW-1185">Reference proteome</keyword>
<dbReference type="AlphaFoldDB" id="A0A4C1UC41"/>
<reference evidence="1 2" key="1">
    <citation type="journal article" date="2019" name="Commun. Biol.">
        <title>The bagworm genome reveals a unique fibroin gene that provides high tensile strength.</title>
        <authorList>
            <person name="Kono N."/>
            <person name="Nakamura H."/>
            <person name="Ohtoshi R."/>
            <person name="Tomita M."/>
            <person name="Numata K."/>
            <person name="Arakawa K."/>
        </authorList>
    </citation>
    <scope>NUCLEOTIDE SEQUENCE [LARGE SCALE GENOMIC DNA]</scope>
</reference>
<organism evidence="1 2">
    <name type="scientific">Eumeta variegata</name>
    <name type="common">Bagworm moth</name>
    <name type="synonym">Eumeta japonica</name>
    <dbReference type="NCBI Taxonomy" id="151549"/>
    <lineage>
        <taxon>Eukaryota</taxon>
        <taxon>Metazoa</taxon>
        <taxon>Ecdysozoa</taxon>
        <taxon>Arthropoda</taxon>
        <taxon>Hexapoda</taxon>
        <taxon>Insecta</taxon>
        <taxon>Pterygota</taxon>
        <taxon>Neoptera</taxon>
        <taxon>Endopterygota</taxon>
        <taxon>Lepidoptera</taxon>
        <taxon>Glossata</taxon>
        <taxon>Ditrysia</taxon>
        <taxon>Tineoidea</taxon>
        <taxon>Psychidae</taxon>
        <taxon>Oiketicinae</taxon>
        <taxon>Eumeta</taxon>
    </lineage>
</organism>
<evidence type="ECO:0000313" key="1">
    <source>
        <dbReference type="EMBL" id="GBP24053.1"/>
    </source>
</evidence>
<sequence length="181" mass="20810">MTYFSPNAASELEPEPPRRISRSSYLYCRKPFGAVDVTFSLSQNSLVVLYKQTRLEYFGLPIDARVRVPGPEGWSARYTARFGRAAARRATPSAVRAVCVKRRPPSAELGVLHTRFYLYGYYFWVKFEPRWNYAARWNEKPFGPIKSARPPYAAARRRPSQSPGRCATIRAGVTFRYRVVM</sequence>
<evidence type="ECO:0000313" key="2">
    <source>
        <dbReference type="Proteomes" id="UP000299102"/>
    </source>
</evidence>
<comment type="caution">
    <text evidence="1">The sequence shown here is derived from an EMBL/GenBank/DDBJ whole genome shotgun (WGS) entry which is preliminary data.</text>
</comment>
<gene>
    <name evidence="1" type="ORF">EVAR_10154_1</name>
</gene>
<accession>A0A4C1UC41</accession>
<dbReference type="EMBL" id="BGZK01000156">
    <property type="protein sequence ID" value="GBP24053.1"/>
    <property type="molecule type" value="Genomic_DNA"/>
</dbReference>
<name>A0A4C1UC41_EUMVA</name>
<proteinExistence type="predicted"/>
<protein>
    <submittedName>
        <fullName evidence="1">Uncharacterized protein</fullName>
    </submittedName>
</protein>
<dbReference type="Proteomes" id="UP000299102">
    <property type="component" value="Unassembled WGS sequence"/>
</dbReference>